<evidence type="ECO:0000313" key="4">
    <source>
        <dbReference type="EMBL" id="OXR41219.1"/>
    </source>
</evidence>
<dbReference type="Pfam" id="PF13556">
    <property type="entry name" value="HTH_30"/>
    <property type="match status" value="1"/>
</dbReference>
<keyword evidence="5" id="KW-1185">Reference proteome</keyword>
<dbReference type="PANTHER" id="PTHR33744:SF1">
    <property type="entry name" value="DNA-BINDING TRANSCRIPTIONAL ACTIVATOR ADER"/>
    <property type="match status" value="1"/>
</dbReference>
<dbReference type="InterPro" id="IPR042070">
    <property type="entry name" value="PucR_C-HTH_sf"/>
</dbReference>
<dbReference type="InterPro" id="IPR041522">
    <property type="entry name" value="CdaR_GGDEF"/>
</dbReference>
<dbReference type="Pfam" id="PF17853">
    <property type="entry name" value="GGDEF_2"/>
    <property type="match status" value="1"/>
</dbReference>
<sequence length="390" mass="43007">MAEDLLARSQEILERLWAASLADPEYRVIADDPGLAEADRRLNTANLRQWLVSNIQRPGLRVPTYASPETLVYARDVVLRGLTTDDLHSWRSGQRVAWHWWLDACFKATSDLAELRELIEVSANSLTTFVDDSIAAMTANIEEVRNELAGGAQLQRYATVELLLQGAPIERPRAEAQLGYALTGKHVAAIIWGDSEEDATRLESAAEQVMRVCGARQRLTVVAGTTAIWLWMPLAAVPPVDDVLARLKGLKGARVAFGRAAPDIAGFRRTHMDAAAAQRLLSRLGSHLRVVRYEDVQLADLLSTNTALADQFISDVLGDLATADPVLHQTTLTFVREGFNRSSTAEQLFTHRNTIDRRLARVDELLPKPLAEDPASVVAALTVLKIKNAR</sequence>
<comment type="similarity">
    <text evidence="1">Belongs to the CdaR family.</text>
</comment>
<feature type="domain" description="CdaR GGDEF-like" evidence="3">
    <location>
        <begin position="174"/>
        <end position="280"/>
    </location>
</feature>
<dbReference type="Gene3D" id="1.10.10.2840">
    <property type="entry name" value="PucR C-terminal helix-turn-helix domain"/>
    <property type="match status" value="1"/>
</dbReference>
<organism evidence="4 5">
    <name type="scientific">Nocardia cerradoensis</name>
    <dbReference type="NCBI Taxonomy" id="85688"/>
    <lineage>
        <taxon>Bacteria</taxon>
        <taxon>Bacillati</taxon>
        <taxon>Actinomycetota</taxon>
        <taxon>Actinomycetes</taxon>
        <taxon>Mycobacteriales</taxon>
        <taxon>Nocardiaceae</taxon>
        <taxon>Nocardia</taxon>
    </lineage>
</organism>
<reference evidence="4 5" key="1">
    <citation type="submission" date="2017-07" db="EMBL/GenBank/DDBJ databases">
        <title>First draft Genome Sequence of Nocardia cerradoensis isolated from human infection.</title>
        <authorList>
            <person name="Carrasco G."/>
        </authorList>
    </citation>
    <scope>NUCLEOTIDE SEQUENCE [LARGE SCALE GENOMIC DNA]</scope>
    <source>
        <strain evidence="4 5">CNM20130759</strain>
    </source>
</reference>
<dbReference type="EMBL" id="NGAF01000021">
    <property type="protein sequence ID" value="OXR41219.1"/>
    <property type="molecule type" value="Genomic_DNA"/>
</dbReference>
<gene>
    <name evidence="4" type="ORF">B7C42_06617</name>
</gene>
<evidence type="ECO:0008006" key="6">
    <source>
        <dbReference type="Google" id="ProtNLM"/>
    </source>
</evidence>
<proteinExistence type="inferred from homology"/>
<dbReference type="Proteomes" id="UP000215506">
    <property type="component" value="Unassembled WGS sequence"/>
</dbReference>
<dbReference type="PANTHER" id="PTHR33744">
    <property type="entry name" value="CARBOHYDRATE DIACID REGULATOR"/>
    <property type="match status" value="1"/>
</dbReference>
<dbReference type="RefSeq" id="WP_094027661.1">
    <property type="nucleotide sequence ID" value="NZ_NGAF01000021.1"/>
</dbReference>
<evidence type="ECO:0000259" key="2">
    <source>
        <dbReference type="Pfam" id="PF13556"/>
    </source>
</evidence>
<evidence type="ECO:0000259" key="3">
    <source>
        <dbReference type="Pfam" id="PF17853"/>
    </source>
</evidence>
<accession>A0A231GX90</accession>
<comment type="caution">
    <text evidence="4">The sequence shown here is derived from an EMBL/GenBank/DDBJ whole genome shotgun (WGS) entry which is preliminary data.</text>
</comment>
<evidence type="ECO:0000256" key="1">
    <source>
        <dbReference type="ARBA" id="ARBA00006754"/>
    </source>
</evidence>
<evidence type="ECO:0000313" key="5">
    <source>
        <dbReference type="Proteomes" id="UP000215506"/>
    </source>
</evidence>
<dbReference type="InterPro" id="IPR051448">
    <property type="entry name" value="CdaR-like_regulators"/>
</dbReference>
<dbReference type="InterPro" id="IPR025736">
    <property type="entry name" value="PucR_C-HTH_dom"/>
</dbReference>
<name>A0A231GX90_9NOCA</name>
<protein>
    <recommendedName>
        <fullName evidence="6">Purine catabolism regulatory protein</fullName>
    </recommendedName>
</protein>
<dbReference type="AlphaFoldDB" id="A0A231GX90"/>
<feature type="domain" description="PucR C-terminal helix-turn-helix" evidence="2">
    <location>
        <begin position="327"/>
        <end position="378"/>
    </location>
</feature>